<dbReference type="InterPro" id="IPR036069">
    <property type="entry name" value="DUF34/NIF3_sf"/>
</dbReference>
<reference evidence="1 2" key="1">
    <citation type="submission" date="2016-06" db="EMBL/GenBank/DDBJ databases">
        <authorList>
            <person name="Kjaerup R.B."/>
            <person name="Dalgaard T.S."/>
            <person name="Juul-Madsen H.R."/>
        </authorList>
    </citation>
    <scope>NUCLEOTIDE SEQUENCE [LARGE SCALE GENOMIC DNA]</scope>
    <source>
        <strain evidence="1 2">CECT 8886</strain>
    </source>
</reference>
<dbReference type="STRING" id="1792290.MSP8886_03746"/>
<dbReference type="OrthoDB" id="9795763at2"/>
<dbReference type="EMBL" id="FLOB01000013">
    <property type="protein sequence ID" value="SBS36539.1"/>
    <property type="molecule type" value="Genomic_DNA"/>
</dbReference>
<accession>A0A1A8TQD1</accession>
<dbReference type="SUPFAM" id="SSF102705">
    <property type="entry name" value="NIF3 (NGG1p interacting factor 3)-like"/>
    <property type="match status" value="1"/>
</dbReference>
<sequence>MYSLIFYVPETDLDKVKQALFSVGAGALGNYDHYCWQIKGEGQFRPLEGADPHSGKVNEISHICEYRVEMLLQEDVKQSAINALLSSHPYEEVAYHIIPIQR</sequence>
<dbReference type="Proteomes" id="UP000092544">
    <property type="component" value="Unassembled WGS sequence"/>
</dbReference>
<dbReference type="EC" id="3.5.4.16" evidence="1"/>
<dbReference type="InterPro" id="IPR015867">
    <property type="entry name" value="N-reg_PII/ATP_PRibTrfase_C"/>
</dbReference>
<dbReference type="AlphaFoldDB" id="A0A1A8TQD1"/>
<dbReference type="Gene3D" id="3.30.70.120">
    <property type="match status" value="1"/>
</dbReference>
<organism evidence="1 2">
    <name type="scientific">Marinomonas spartinae</name>
    <dbReference type="NCBI Taxonomy" id="1792290"/>
    <lineage>
        <taxon>Bacteria</taxon>
        <taxon>Pseudomonadati</taxon>
        <taxon>Pseudomonadota</taxon>
        <taxon>Gammaproteobacteria</taxon>
        <taxon>Oceanospirillales</taxon>
        <taxon>Oceanospirillaceae</taxon>
        <taxon>Marinomonas</taxon>
    </lineage>
</organism>
<dbReference type="RefSeq" id="WP_067019388.1">
    <property type="nucleotide sequence ID" value="NZ_FLOB01000013.1"/>
</dbReference>
<protein>
    <submittedName>
        <fullName evidence="1">Putative GTP cyclohydrolase 1 type 2</fullName>
        <ecNumber evidence="1">3.5.4.16</ecNumber>
    </submittedName>
</protein>
<gene>
    <name evidence="1" type="ORF">MSP8886_03746</name>
</gene>
<evidence type="ECO:0000313" key="1">
    <source>
        <dbReference type="EMBL" id="SBS36539.1"/>
    </source>
</evidence>
<keyword evidence="2" id="KW-1185">Reference proteome</keyword>
<evidence type="ECO:0000313" key="2">
    <source>
        <dbReference type="Proteomes" id="UP000092544"/>
    </source>
</evidence>
<dbReference type="PANTHER" id="PTHR41774">
    <property type="match status" value="1"/>
</dbReference>
<name>A0A1A8TQD1_9GAMM</name>
<keyword evidence="1" id="KW-0378">Hydrolase</keyword>
<proteinExistence type="predicted"/>
<dbReference type="GO" id="GO:0003934">
    <property type="term" value="F:GTP cyclohydrolase I activity"/>
    <property type="evidence" value="ECO:0007669"/>
    <property type="project" value="UniProtKB-EC"/>
</dbReference>
<dbReference type="PANTHER" id="PTHR41774:SF1">
    <property type="entry name" value="NGG1P INTERACTING FACTOR NIF3"/>
    <property type="match status" value="1"/>
</dbReference>